<dbReference type="Proteomes" id="UP000029859">
    <property type="component" value="Unassembled WGS sequence"/>
</dbReference>
<evidence type="ECO:0000256" key="1">
    <source>
        <dbReference type="SAM" id="Phobius"/>
    </source>
</evidence>
<dbReference type="RefSeq" id="WP_048194000.1">
    <property type="nucleotide sequence ID" value="NZ_CAAGSM010000003.1"/>
</dbReference>
<name>A0A099T1M0_METMT</name>
<evidence type="ECO:0000313" key="3">
    <source>
        <dbReference type="Proteomes" id="UP000029859"/>
    </source>
</evidence>
<protein>
    <submittedName>
        <fullName evidence="2">Uncharacterized protein</fullName>
    </submittedName>
</protein>
<dbReference type="OrthoDB" id="147885at2157"/>
<sequence>MNQKYIAIFLAVIMVMSILPFFFTGNSNKANGDSSSIESSSFDSIPGKHVDYELNSVADGLAVTSDGAVAVQYYDAQAVRGTPLELIMGNTSQLDGIYGSQVNKVYTAQYLDGTWFNMHEISPQVVAFQYYLSPDLYNGYQILSRGNDVYNVVGEPMLFGEKAQLESVLDAIEGESAPNSEFDRILEFVEPGAEMQRLLVVEDGFADQYYLEMKLEDDMSYSRTTVYLNPTEGTINNVTSLAANSSERALFYDVYSEDDILKVTVSSDASNIYSLAMEPQW</sequence>
<accession>A0A099T1M0</accession>
<gene>
    <name evidence="2" type="ORF">LI82_05845</name>
</gene>
<feature type="transmembrane region" description="Helical" evidence="1">
    <location>
        <begin position="5"/>
        <end position="23"/>
    </location>
</feature>
<keyword evidence="1" id="KW-1133">Transmembrane helix</keyword>
<dbReference type="AlphaFoldDB" id="A0A099T1M0"/>
<reference evidence="2 3" key="1">
    <citation type="submission" date="2014-09" db="EMBL/GenBank/DDBJ databases">
        <title>Draft genome sequence of an obligately methylotrophic methanogen, Methanococcoides methylutens, isolated from marine sediment.</title>
        <authorList>
            <person name="Guan Y."/>
            <person name="Ngugi D.K."/>
            <person name="Blom J."/>
            <person name="Ali S."/>
            <person name="Ferry J.G."/>
            <person name="Stingl U."/>
        </authorList>
    </citation>
    <scope>NUCLEOTIDE SEQUENCE [LARGE SCALE GENOMIC DNA]</scope>
    <source>
        <strain evidence="2 3">DSM 2657</strain>
    </source>
</reference>
<keyword evidence="3" id="KW-1185">Reference proteome</keyword>
<proteinExistence type="predicted"/>
<evidence type="ECO:0000313" key="2">
    <source>
        <dbReference type="EMBL" id="KGK98819.1"/>
    </source>
</evidence>
<organism evidence="2 3">
    <name type="scientific">Methanococcoides methylutens</name>
    <dbReference type="NCBI Taxonomy" id="2226"/>
    <lineage>
        <taxon>Archaea</taxon>
        <taxon>Methanobacteriati</taxon>
        <taxon>Methanobacteriota</taxon>
        <taxon>Stenosarchaea group</taxon>
        <taxon>Methanomicrobia</taxon>
        <taxon>Methanosarcinales</taxon>
        <taxon>Methanosarcinaceae</taxon>
        <taxon>Methanococcoides</taxon>
    </lineage>
</organism>
<keyword evidence="1" id="KW-0812">Transmembrane</keyword>
<comment type="caution">
    <text evidence="2">The sequence shown here is derived from an EMBL/GenBank/DDBJ whole genome shotgun (WGS) entry which is preliminary data.</text>
</comment>
<dbReference type="EMBL" id="JRHO01000010">
    <property type="protein sequence ID" value="KGK98819.1"/>
    <property type="molecule type" value="Genomic_DNA"/>
</dbReference>
<keyword evidence="1" id="KW-0472">Membrane</keyword>